<dbReference type="AlphaFoldDB" id="A0A8J2SE13"/>
<organism evidence="1 2">
    <name type="scientific">Pelagomonas calceolata</name>
    <dbReference type="NCBI Taxonomy" id="35677"/>
    <lineage>
        <taxon>Eukaryota</taxon>
        <taxon>Sar</taxon>
        <taxon>Stramenopiles</taxon>
        <taxon>Ochrophyta</taxon>
        <taxon>Pelagophyceae</taxon>
        <taxon>Pelagomonadales</taxon>
        <taxon>Pelagomonadaceae</taxon>
        <taxon>Pelagomonas</taxon>
    </lineage>
</organism>
<protein>
    <submittedName>
        <fullName evidence="1">Uncharacterized protein</fullName>
    </submittedName>
</protein>
<keyword evidence="2" id="KW-1185">Reference proteome</keyword>
<dbReference type="Proteomes" id="UP000789595">
    <property type="component" value="Unassembled WGS sequence"/>
</dbReference>
<proteinExistence type="predicted"/>
<evidence type="ECO:0000313" key="1">
    <source>
        <dbReference type="EMBL" id="CAH0368721.1"/>
    </source>
</evidence>
<sequence>MDAAVPDDTAYDQLQLLCLRESGAATELLKGTRALNLRTPELSALAADMLEAQRVFVCALGRWTEHTAGPAARRLAGKLAGVSEALDAAARRGRDLPSGAAATGLWADAADAATRRAAAGARAAALVRAFDTVDEQLADVADDLAGAVRGAARGSPLDPECGAVPLCAAAVHARLEATRAVAQLVLDALCSED</sequence>
<reference evidence="1" key="1">
    <citation type="submission" date="2021-11" db="EMBL/GenBank/DDBJ databases">
        <authorList>
            <consortium name="Genoscope - CEA"/>
            <person name="William W."/>
        </authorList>
    </citation>
    <scope>NUCLEOTIDE SEQUENCE</scope>
</reference>
<accession>A0A8J2SE13</accession>
<name>A0A8J2SE13_9STRA</name>
<comment type="caution">
    <text evidence="1">The sequence shown here is derived from an EMBL/GenBank/DDBJ whole genome shotgun (WGS) entry which is preliminary data.</text>
</comment>
<dbReference type="EMBL" id="CAKKNE010000002">
    <property type="protein sequence ID" value="CAH0368721.1"/>
    <property type="molecule type" value="Genomic_DNA"/>
</dbReference>
<gene>
    <name evidence="1" type="ORF">PECAL_2P17980</name>
</gene>
<evidence type="ECO:0000313" key="2">
    <source>
        <dbReference type="Proteomes" id="UP000789595"/>
    </source>
</evidence>